<evidence type="ECO:0000259" key="2">
    <source>
        <dbReference type="Pfam" id="PF04326"/>
    </source>
</evidence>
<dbReference type="InterPro" id="IPR038475">
    <property type="entry name" value="RecG_C_sf"/>
</dbReference>
<dbReference type="Pfam" id="PF13749">
    <property type="entry name" value="HATPase_c_4"/>
    <property type="match status" value="1"/>
</dbReference>
<dbReference type="Proteomes" id="UP000783796">
    <property type="component" value="Unassembled WGS sequence"/>
</dbReference>
<gene>
    <name evidence="4" type="ORF">H9777_08045</name>
</gene>
<evidence type="ECO:0000256" key="1">
    <source>
        <dbReference type="SAM" id="MobiDB-lite"/>
    </source>
</evidence>
<name>A0A948TC38_9BACT</name>
<proteinExistence type="predicted"/>
<evidence type="ECO:0000259" key="3">
    <source>
        <dbReference type="Pfam" id="PF21247"/>
    </source>
</evidence>
<organism evidence="4 5">
    <name type="scientific">Candidatus Phocaeicola faecigallinarum</name>
    <dbReference type="NCBI Taxonomy" id="2838732"/>
    <lineage>
        <taxon>Bacteria</taxon>
        <taxon>Pseudomonadati</taxon>
        <taxon>Bacteroidota</taxon>
        <taxon>Bacteroidia</taxon>
        <taxon>Bacteroidales</taxon>
        <taxon>Bacteroidaceae</taxon>
        <taxon>Phocaeicola</taxon>
    </lineage>
</organism>
<dbReference type="Gene3D" id="3.30.565.60">
    <property type="match status" value="1"/>
</dbReference>
<feature type="domain" description="Filamentation induced by cAMP protein Fic-like C-terminal" evidence="3">
    <location>
        <begin position="448"/>
        <end position="494"/>
    </location>
</feature>
<dbReference type="EMBL" id="JAHLFW010000070">
    <property type="protein sequence ID" value="MBU3838248.1"/>
    <property type="molecule type" value="Genomic_DNA"/>
</dbReference>
<sequence length="497" mass="56752">MMTINDIKRLISKDETRTLELKKSTGELNKGMETACAFLNSDGGWLIFGVSPSLKIDGQNVTDNTRQEIANTLRKIEPAIDVEVEYIELPEKPDFYVIAIYFDSNNFKNEPYSFDGRAFYKVESTTALMPRQMYEERLKLSNPNRFSWENTPNAGIEISDIDTELLYQTLHDGIGSRRIHASAMTLHDPEKILLKLGVARKDGTILNAANVLFGKEPSLLHPQCKIRLARFEGKDKRFFRDQTVCEGNLFEQYDTVIDFCLKHLNLSGRMDSKYRQDRLTVPYEAVKEATVNMLCHRSWNADNCTPSLAIYDDRIVFQNPGGFPMGMKWQDFIDEQIGSIPANPTIANVFYRRGTMEAWGRGISLIMESCKEQGLPKPEITVTPPFVNLTIYFDKPLDISARENNSNTTPPVKEDITPRKDNIHPQSETSSPHVTPQEKVFEFCNTPRSITEIANMLGVNDKKWVRKKYITPFIGIVLEPTIPDKPNSKNQKYKTIK</sequence>
<dbReference type="InterPro" id="IPR007421">
    <property type="entry name" value="Schlafen_AlbA_2_dom"/>
</dbReference>
<dbReference type="InterPro" id="IPR038461">
    <property type="entry name" value="Schlafen_AlbA_2_dom_sf"/>
</dbReference>
<evidence type="ECO:0000313" key="5">
    <source>
        <dbReference type="Proteomes" id="UP000783796"/>
    </source>
</evidence>
<dbReference type="Pfam" id="PF21247">
    <property type="entry name" value="Fic-like_C"/>
    <property type="match status" value="1"/>
</dbReference>
<feature type="domain" description="Schlafen AlbA-2" evidence="2">
    <location>
        <begin position="15"/>
        <end position="129"/>
    </location>
</feature>
<feature type="compositionally biased region" description="Polar residues" evidence="1">
    <location>
        <begin position="424"/>
        <end position="434"/>
    </location>
</feature>
<dbReference type="Gene3D" id="3.30.950.30">
    <property type="entry name" value="Schlafen, AAA domain"/>
    <property type="match status" value="1"/>
</dbReference>
<protein>
    <submittedName>
        <fullName evidence="4">DNA binding domain-containing protein</fullName>
    </submittedName>
</protein>
<dbReference type="PANTHER" id="PTHR30595:SF6">
    <property type="entry name" value="SCHLAFEN ALBA-2 DOMAIN-CONTAINING PROTEIN"/>
    <property type="match status" value="1"/>
</dbReference>
<comment type="caution">
    <text evidence="4">The sequence shown here is derived from an EMBL/GenBank/DDBJ whole genome shotgun (WGS) entry which is preliminary data.</text>
</comment>
<reference evidence="4" key="1">
    <citation type="journal article" date="2021" name="PeerJ">
        <title>Extensive microbial diversity within the chicken gut microbiome revealed by metagenomics and culture.</title>
        <authorList>
            <person name="Gilroy R."/>
            <person name="Ravi A."/>
            <person name="Getino M."/>
            <person name="Pursley I."/>
            <person name="Horton D.L."/>
            <person name="Alikhan N.F."/>
            <person name="Baker D."/>
            <person name="Gharbi K."/>
            <person name="Hall N."/>
            <person name="Watson M."/>
            <person name="Adriaenssens E.M."/>
            <person name="Foster-Nyarko E."/>
            <person name="Jarju S."/>
            <person name="Secka A."/>
            <person name="Antonio M."/>
            <person name="Oren A."/>
            <person name="Chaudhuri R.R."/>
            <person name="La Ragione R."/>
            <person name="Hildebrand F."/>
            <person name="Pallen M.J."/>
        </authorList>
    </citation>
    <scope>NUCLEOTIDE SEQUENCE</scope>
    <source>
        <strain evidence="4">G4-2901</strain>
    </source>
</reference>
<reference evidence="4" key="2">
    <citation type="submission" date="2021-04" db="EMBL/GenBank/DDBJ databases">
        <authorList>
            <person name="Gilroy R."/>
        </authorList>
    </citation>
    <scope>NUCLEOTIDE SEQUENCE</scope>
    <source>
        <strain evidence="4">G4-2901</strain>
    </source>
</reference>
<dbReference type="AlphaFoldDB" id="A0A948TC38"/>
<accession>A0A948TC38</accession>
<feature type="region of interest" description="Disordered" evidence="1">
    <location>
        <begin position="401"/>
        <end position="436"/>
    </location>
</feature>
<dbReference type="Pfam" id="PF04326">
    <property type="entry name" value="SLFN_AlbA_2"/>
    <property type="match status" value="1"/>
</dbReference>
<dbReference type="InterPro" id="IPR049514">
    <property type="entry name" value="Fic-like_C"/>
</dbReference>
<dbReference type="PANTHER" id="PTHR30595">
    <property type="entry name" value="GLPR-RELATED TRANSCRIPTIONAL REPRESSOR"/>
    <property type="match status" value="1"/>
</dbReference>
<feature type="compositionally biased region" description="Basic and acidic residues" evidence="1">
    <location>
        <begin position="412"/>
        <end position="423"/>
    </location>
</feature>
<evidence type="ECO:0000313" key="4">
    <source>
        <dbReference type="EMBL" id="MBU3838248.1"/>
    </source>
</evidence>